<evidence type="ECO:0000256" key="9">
    <source>
        <dbReference type="ARBA" id="ARBA00022807"/>
    </source>
</evidence>
<dbReference type="GO" id="GO:0005730">
    <property type="term" value="C:nucleolus"/>
    <property type="evidence" value="ECO:0007669"/>
    <property type="project" value="UniProtKB-ARBA"/>
</dbReference>
<dbReference type="EMBL" id="JXLN01012122">
    <property type="protein sequence ID" value="KPM08026.1"/>
    <property type="molecule type" value="Genomic_DNA"/>
</dbReference>
<sequence>MFDDNISKKSEDTSQEQNDSNTTMNLSRIDSLLNEETKDLMKDEIATFKSLGLCDVLCEACESLKWIKPSKIQVESIPVALKGHDIIGLAETGSGKTGAFVLPILQALLETPQQLFALILTPTRELAFQINEQVKALGVSFGTTSATIVGGMDMMTQSLALAKRPHIIIATPGRLVDHLENTKGFNLKSLKYLVLDEADRILNMDFEKEVDTILKAIPRERRTFMFSATMTSKVRKLQRASLKDPVRVEVSSKYQTVENLLQYYLFIPVKYKDCYLVYILNSLQGNSFIVFCNTCNQTQRIALLLRNLGFNAIPLHGQMSQAKRLGSLNKFRSKARSILLATDVASRGLDIPHVDFVINYDIPTHSKDYIHRVGRTARAGRYGKAITIVSQYDVELYQRIEHLIGKKLPLYEVIDDDVMLLQERVLQAQRFAKNEMMEQKSGSKKSTTKHIDKDDDDDGGEDLVNKSKLFQLKHKRKFEAKYNRQFRTVYDELLRKLIFHRNYVYIRKHNEKYEAGLSTYELGVNQFADLTNKEYNDQMNRLKVKHDVQSEHVFDNEDVSDLPDEVDWTLKNVVAPIKDQKQCGSCWAFSAVASMESQNALKTGQLVELSEQELVDCSVGEGNEGCDGGWMDSAFEFVIKADGIDTEKSYPYHGVNQVCRSYQKNKTIGATIETYVDVKAKSEKALQRATAKVGPISVAIDASSQDFQLYKSGIYNEPDCSPIDLDHGVAVVGYGVLNGVPYWKVRNSWGVSWGMDGYILMSRNRHNQCGIASRASYPLI</sequence>
<dbReference type="PROSITE" id="PS00139">
    <property type="entry name" value="THIOL_PROTEASE_CYS"/>
    <property type="match status" value="1"/>
</dbReference>
<feature type="region of interest" description="Disordered" evidence="17">
    <location>
        <begin position="1"/>
        <end position="27"/>
    </location>
</feature>
<dbReference type="GO" id="GO:0008234">
    <property type="term" value="F:cysteine-type peptidase activity"/>
    <property type="evidence" value="ECO:0007669"/>
    <property type="project" value="UniProtKB-KW"/>
</dbReference>
<feature type="compositionally biased region" description="Basic and acidic residues" evidence="17">
    <location>
        <begin position="1"/>
        <end position="12"/>
    </location>
</feature>
<dbReference type="Pfam" id="PF08246">
    <property type="entry name" value="Inhibitor_I29"/>
    <property type="match status" value="1"/>
</dbReference>
<dbReference type="InterPro" id="IPR014001">
    <property type="entry name" value="Helicase_ATP-bd"/>
</dbReference>
<keyword evidence="13" id="KW-1015">Disulfide bond</keyword>
<dbReference type="SMART" id="SM00487">
    <property type="entry name" value="DEXDc"/>
    <property type="match status" value="1"/>
</dbReference>
<evidence type="ECO:0000256" key="2">
    <source>
        <dbReference type="ARBA" id="ARBA00008455"/>
    </source>
</evidence>
<evidence type="ECO:0000313" key="21">
    <source>
        <dbReference type="EMBL" id="KPM08026.1"/>
    </source>
</evidence>
<dbReference type="PROSITE" id="PS51192">
    <property type="entry name" value="HELICASE_ATP_BIND_1"/>
    <property type="match status" value="1"/>
</dbReference>
<keyword evidence="11" id="KW-0694">RNA-binding</keyword>
<keyword evidence="7" id="KW-0378">Hydrolase</keyword>
<protein>
    <recommendedName>
        <fullName evidence="3">RNA helicase</fullName>
        <ecNumber evidence="3">3.6.4.13</ecNumber>
    </recommendedName>
</protein>
<organism evidence="21 22">
    <name type="scientific">Sarcoptes scabiei</name>
    <name type="common">Itch mite</name>
    <name type="synonym">Acarus scabiei</name>
    <dbReference type="NCBI Taxonomy" id="52283"/>
    <lineage>
        <taxon>Eukaryota</taxon>
        <taxon>Metazoa</taxon>
        <taxon>Ecdysozoa</taxon>
        <taxon>Arthropoda</taxon>
        <taxon>Chelicerata</taxon>
        <taxon>Arachnida</taxon>
        <taxon>Acari</taxon>
        <taxon>Acariformes</taxon>
        <taxon>Sarcoptiformes</taxon>
        <taxon>Astigmata</taxon>
        <taxon>Psoroptidia</taxon>
        <taxon>Sarcoptoidea</taxon>
        <taxon>Sarcoptidae</taxon>
        <taxon>Sarcoptinae</taxon>
        <taxon>Sarcoptes</taxon>
    </lineage>
</organism>
<dbReference type="SUPFAM" id="SSF52540">
    <property type="entry name" value="P-loop containing nucleoside triphosphate hydrolases"/>
    <property type="match status" value="1"/>
</dbReference>
<evidence type="ECO:0000259" key="20">
    <source>
        <dbReference type="PROSITE" id="PS51195"/>
    </source>
</evidence>
<dbReference type="PROSITE" id="PS51195">
    <property type="entry name" value="Q_MOTIF"/>
    <property type="match status" value="1"/>
</dbReference>
<dbReference type="OrthoDB" id="65740at2759"/>
<evidence type="ECO:0000256" key="13">
    <source>
        <dbReference type="ARBA" id="ARBA00023157"/>
    </source>
</evidence>
<gene>
    <name evidence="21" type="ORF">QR98_0065390</name>
</gene>
<dbReference type="SUPFAM" id="SSF54001">
    <property type="entry name" value="Cysteine proteinases"/>
    <property type="match status" value="1"/>
</dbReference>
<dbReference type="FunFam" id="2.40.50.170:FF:000001">
    <property type="entry name" value="Cathepsin L1"/>
    <property type="match status" value="1"/>
</dbReference>
<evidence type="ECO:0000256" key="4">
    <source>
        <dbReference type="ARBA" id="ARBA00022670"/>
    </source>
</evidence>
<evidence type="ECO:0000256" key="15">
    <source>
        <dbReference type="ARBA" id="ARBA00024350"/>
    </source>
</evidence>
<dbReference type="PROSITE" id="PS51194">
    <property type="entry name" value="HELICASE_CTER"/>
    <property type="match status" value="1"/>
</dbReference>
<dbReference type="InterPro" id="IPR001650">
    <property type="entry name" value="Helicase_C-like"/>
</dbReference>
<name>A0A132AAL1_SARSC</name>
<keyword evidence="12" id="KW-0865">Zymogen</keyword>
<dbReference type="InterPro" id="IPR000169">
    <property type="entry name" value="Pept_cys_AS"/>
</dbReference>
<keyword evidence="9" id="KW-0788">Thiol protease</keyword>
<dbReference type="PROSITE" id="PS00039">
    <property type="entry name" value="DEAD_ATP_HELICASE"/>
    <property type="match status" value="1"/>
</dbReference>
<keyword evidence="6" id="KW-0547">Nucleotide-binding</keyword>
<evidence type="ECO:0000256" key="7">
    <source>
        <dbReference type="ARBA" id="ARBA00022801"/>
    </source>
</evidence>
<dbReference type="GO" id="GO:0003724">
    <property type="term" value="F:RNA helicase activity"/>
    <property type="evidence" value="ECO:0007669"/>
    <property type="project" value="UniProtKB-EC"/>
</dbReference>
<reference evidence="21 22" key="1">
    <citation type="journal article" date="2015" name="Parasit. Vectors">
        <title>Draft genome of the scabies mite.</title>
        <authorList>
            <person name="Rider S.D.Jr."/>
            <person name="Morgan M.S."/>
            <person name="Arlian L.G."/>
        </authorList>
    </citation>
    <scope>NUCLEOTIDE SEQUENCE [LARGE SCALE GENOMIC DNA]</scope>
    <source>
        <strain evidence="21">Arlian Lab</strain>
    </source>
</reference>
<dbReference type="InterPro" id="IPR039417">
    <property type="entry name" value="Peptidase_C1A_papain-like"/>
</dbReference>
<dbReference type="GO" id="GO:0005829">
    <property type="term" value="C:cytosol"/>
    <property type="evidence" value="ECO:0007669"/>
    <property type="project" value="TreeGrafter"/>
</dbReference>
<evidence type="ECO:0000256" key="3">
    <source>
        <dbReference type="ARBA" id="ARBA00012552"/>
    </source>
</evidence>
<feature type="domain" description="DEAD-box RNA helicase Q" evidence="20">
    <location>
        <begin position="46"/>
        <end position="74"/>
    </location>
</feature>
<dbReference type="PANTHER" id="PTHR47959">
    <property type="entry name" value="ATP-DEPENDENT RNA HELICASE RHLE-RELATED"/>
    <property type="match status" value="1"/>
</dbReference>
<dbReference type="InterPro" id="IPR025660">
    <property type="entry name" value="Pept_his_AS"/>
</dbReference>
<dbReference type="Pfam" id="PF00270">
    <property type="entry name" value="DEAD"/>
    <property type="match status" value="1"/>
</dbReference>
<comment type="similarity">
    <text evidence="15">Belongs to the DEAD box helicase family. DDX47/RRP3 subfamily.</text>
</comment>
<dbReference type="SMART" id="SM00490">
    <property type="entry name" value="HELICc"/>
    <property type="match status" value="1"/>
</dbReference>
<keyword evidence="10" id="KW-0067">ATP-binding</keyword>
<evidence type="ECO:0000259" key="18">
    <source>
        <dbReference type="PROSITE" id="PS51192"/>
    </source>
</evidence>
<evidence type="ECO:0000256" key="6">
    <source>
        <dbReference type="ARBA" id="ARBA00022741"/>
    </source>
</evidence>
<evidence type="ECO:0000313" key="22">
    <source>
        <dbReference type="Proteomes" id="UP000616769"/>
    </source>
</evidence>
<dbReference type="FunFam" id="3.40.50.300:FF:000626">
    <property type="entry name" value="probable ATP-dependent RNA helicase DDX47"/>
    <property type="match status" value="1"/>
</dbReference>
<dbReference type="EC" id="3.6.4.13" evidence="3"/>
<dbReference type="InterPro" id="IPR050079">
    <property type="entry name" value="DEAD_box_RNA_helicase"/>
</dbReference>
<dbReference type="CDD" id="cd02248">
    <property type="entry name" value="Peptidase_C1A"/>
    <property type="match status" value="1"/>
</dbReference>
<evidence type="ECO:0000259" key="19">
    <source>
        <dbReference type="PROSITE" id="PS51194"/>
    </source>
</evidence>
<evidence type="ECO:0000256" key="14">
    <source>
        <dbReference type="ARBA" id="ARBA00023242"/>
    </source>
</evidence>
<comment type="caution">
    <text evidence="21">The sequence shown here is derived from an EMBL/GenBank/DDBJ whole genome shotgun (WGS) entry which is preliminary data.</text>
</comment>
<feature type="compositionally biased region" description="Polar residues" evidence="17">
    <location>
        <begin position="15"/>
        <end position="27"/>
    </location>
</feature>
<feature type="region of interest" description="Disordered" evidence="17">
    <location>
        <begin position="436"/>
        <end position="459"/>
    </location>
</feature>
<evidence type="ECO:0000256" key="17">
    <source>
        <dbReference type="SAM" id="MobiDB-lite"/>
    </source>
</evidence>
<comment type="subcellular location">
    <subcellularLocation>
        <location evidence="1">Nucleus</location>
    </subcellularLocation>
</comment>
<dbReference type="GO" id="GO:0005524">
    <property type="term" value="F:ATP binding"/>
    <property type="evidence" value="ECO:0007669"/>
    <property type="project" value="UniProtKB-KW"/>
</dbReference>
<keyword evidence="8 21" id="KW-0347">Helicase</keyword>
<dbReference type="InterPro" id="IPR000629">
    <property type="entry name" value="RNA-helicase_DEAD-box_CS"/>
</dbReference>
<feature type="domain" description="Helicase ATP-binding" evidence="18">
    <location>
        <begin position="77"/>
        <end position="248"/>
    </location>
</feature>
<feature type="domain" description="Helicase C-terminal" evidence="19">
    <location>
        <begin position="259"/>
        <end position="419"/>
    </location>
</feature>
<dbReference type="CDD" id="cd18787">
    <property type="entry name" value="SF2_C_DEAD"/>
    <property type="match status" value="1"/>
</dbReference>
<dbReference type="Gene3D" id="3.90.70.10">
    <property type="entry name" value="Cysteine proteinases"/>
    <property type="match status" value="1"/>
</dbReference>
<evidence type="ECO:0000256" key="10">
    <source>
        <dbReference type="ARBA" id="ARBA00022840"/>
    </source>
</evidence>
<dbReference type="GO" id="GO:0006508">
    <property type="term" value="P:proteolysis"/>
    <property type="evidence" value="ECO:0007669"/>
    <property type="project" value="UniProtKB-KW"/>
</dbReference>
<comment type="similarity">
    <text evidence="2">Belongs to the peptidase C1 family.</text>
</comment>
<evidence type="ECO:0000256" key="1">
    <source>
        <dbReference type="ARBA" id="ARBA00004123"/>
    </source>
</evidence>
<dbReference type="InterPro" id="IPR044765">
    <property type="entry name" value="DDX47/Rrp3_DEADc"/>
</dbReference>
<dbReference type="Gene3D" id="3.40.50.300">
    <property type="entry name" value="P-loop containing nucleotide triphosphate hydrolases"/>
    <property type="match status" value="2"/>
</dbReference>
<dbReference type="Pfam" id="PF00112">
    <property type="entry name" value="Peptidase_C1"/>
    <property type="match status" value="1"/>
</dbReference>
<dbReference type="SMART" id="SM00645">
    <property type="entry name" value="Pept_C1"/>
    <property type="match status" value="1"/>
</dbReference>
<dbReference type="PROSITE" id="PS00639">
    <property type="entry name" value="THIOL_PROTEASE_HIS"/>
    <property type="match status" value="1"/>
</dbReference>
<dbReference type="PANTHER" id="PTHR47959:SF20">
    <property type="entry name" value="RNA HELICASE"/>
    <property type="match status" value="1"/>
</dbReference>
<dbReference type="VEuPathDB" id="VectorBase:SSCA001354"/>
<evidence type="ECO:0000256" key="5">
    <source>
        <dbReference type="ARBA" id="ARBA00022729"/>
    </source>
</evidence>
<dbReference type="InterPro" id="IPR013201">
    <property type="entry name" value="Prot_inhib_I29"/>
</dbReference>
<dbReference type="GO" id="GO:0005767">
    <property type="term" value="C:secondary lysosome"/>
    <property type="evidence" value="ECO:0007669"/>
    <property type="project" value="UniProtKB-ARBA"/>
</dbReference>
<evidence type="ECO:0000256" key="11">
    <source>
        <dbReference type="ARBA" id="ARBA00022884"/>
    </source>
</evidence>
<dbReference type="PRINTS" id="PR00705">
    <property type="entry name" value="PAPAIN"/>
</dbReference>
<evidence type="ECO:0000256" key="8">
    <source>
        <dbReference type="ARBA" id="ARBA00022806"/>
    </source>
</evidence>
<keyword evidence="4" id="KW-0645">Protease</keyword>
<dbReference type="CDD" id="cd17954">
    <property type="entry name" value="DEADc_DDX47"/>
    <property type="match status" value="1"/>
</dbReference>
<dbReference type="Pfam" id="PF00271">
    <property type="entry name" value="Helicase_C"/>
    <property type="match status" value="1"/>
</dbReference>
<dbReference type="Proteomes" id="UP000616769">
    <property type="component" value="Unassembled WGS sequence"/>
</dbReference>
<evidence type="ECO:0000256" key="12">
    <source>
        <dbReference type="ARBA" id="ARBA00023145"/>
    </source>
</evidence>
<dbReference type="FunFam" id="3.90.70.10:FF:000006">
    <property type="entry name" value="Cathepsin S"/>
    <property type="match status" value="1"/>
</dbReference>
<accession>A0A132AAL1</accession>
<dbReference type="AlphaFoldDB" id="A0A132AAL1"/>
<dbReference type="InterPro" id="IPR014014">
    <property type="entry name" value="RNA_helicase_DEAD_Q_motif"/>
</dbReference>
<evidence type="ECO:0000256" key="16">
    <source>
        <dbReference type="ARBA" id="ARBA00047984"/>
    </source>
</evidence>
<dbReference type="GO" id="GO:0003723">
    <property type="term" value="F:RNA binding"/>
    <property type="evidence" value="ECO:0007669"/>
    <property type="project" value="UniProtKB-KW"/>
</dbReference>
<dbReference type="FunFam" id="3.40.50.300:FF:000681">
    <property type="entry name" value="probable ATP-dependent RNA helicase DDX47"/>
    <property type="match status" value="1"/>
</dbReference>
<proteinExistence type="inferred from homology"/>
<keyword evidence="5" id="KW-0732">Signal</keyword>
<dbReference type="InterPro" id="IPR011545">
    <property type="entry name" value="DEAD/DEAH_box_helicase_dom"/>
</dbReference>
<comment type="catalytic activity">
    <reaction evidence="16">
        <text>ATP + H2O = ADP + phosphate + H(+)</text>
        <dbReference type="Rhea" id="RHEA:13065"/>
        <dbReference type="ChEBI" id="CHEBI:15377"/>
        <dbReference type="ChEBI" id="CHEBI:15378"/>
        <dbReference type="ChEBI" id="CHEBI:30616"/>
        <dbReference type="ChEBI" id="CHEBI:43474"/>
        <dbReference type="ChEBI" id="CHEBI:456216"/>
        <dbReference type="EC" id="3.6.4.13"/>
    </reaction>
</comment>
<keyword evidence="14" id="KW-0539">Nucleus</keyword>
<dbReference type="InterPro" id="IPR038765">
    <property type="entry name" value="Papain-like_cys_pep_sf"/>
</dbReference>
<dbReference type="GO" id="GO:0042254">
    <property type="term" value="P:ribosome biogenesis"/>
    <property type="evidence" value="ECO:0007669"/>
    <property type="project" value="UniProtKB-ARBA"/>
</dbReference>
<dbReference type="GO" id="GO:0005768">
    <property type="term" value="C:endosome"/>
    <property type="evidence" value="ECO:0007669"/>
    <property type="project" value="UniProtKB-ARBA"/>
</dbReference>
<dbReference type="SMART" id="SM00848">
    <property type="entry name" value="Inhibitor_I29"/>
    <property type="match status" value="1"/>
</dbReference>
<dbReference type="InterPro" id="IPR000668">
    <property type="entry name" value="Peptidase_C1A_C"/>
</dbReference>
<dbReference type="InterPro" id="IPR027417">
    <property type="entry name" value="P-loop_NTPase"/>
</dbReference>